<comment type="cofactor">
    <cofactor evidence="7">
        <name>Zn(2+)</name>
        <dbReference type="ChEBI" id="CHEBI:29105"/>
    </cofactor>
    <text evidence="7">Binds 1 zinc ion per subunit.</text>
</comment>
<dbReference type="SUPFAM" id="SSF53056">
    <property type="entry name" value="beta-carbonic anhydrase, cab"/>
    <property type="match status" value="1"/>
</dbReference>
<dbReference type="PANTHER" id="PTHR11002">
    <property type="entry name" value="CARBONIC ANHYDRASE"/>
    <property type="match status" value="1"/>
</dbReference>
<reference evidence="10" key="1">
    <citation type="submission" date="2017-04" db="EMBL/GenBank/DDBJ databases">
        <authorList>
            <person name="Varghese N."/>
            <person name="Submissions S."/>
        </authorList>
    </citation>
    <scope>NUCLEOTIDE SEQUENCE [LARGE SCALE GENOMIC DNA]</scope>
    <source>
        <strain evidence="10">DSM 22618</strain>
    </source>
</reference>
<dbReference type="EMBL" id="FXAG01000002">
    <property type="protein sequence ID" value="SME97796.1"/>
    <property type="molecule type" value="Genomic_DNA"/>
</dbReference>
<feature type="chain" id="PRO_5011966593" description="carbonic anhydrase" evidence="8">
    <location>
        <begin position="26"/>
        <end position="259"/>
    </location>
</feature>
<dbReference type="PROSITE" id="PS00704">
    <property type="entry name" value="PROK_CO2_ANHYDRASE_1"/>
    <property type="match status" value="1"/>
</dbReference>
<dbReference type="RefSeq" id="WP_085274827.1">
    <property type="nucleotide sequence ID" value="NZ_FXAG01000002.1"/>
</dbReference>
<dbReference type="GO" id="GO:0015976">
    <property type="term" value="P:carbon utilization"/>
    <property type="evidence" value="ECO:0007669"/>
    <property type="project" value="InterPro"/>
</dbReference>
<feature type="binding site" evidence="7">
    <location>
        <position position="145"/>
    </location>
    <ligand>
        <name>Zn(2+)</name>
        <dbReference type="ChEBI" id="CHEBI:29105"/>
    </ligand>
</feature>
<proteinExistence type="inferred from homology"/>
<dbReference type="PANTHER" id="PTHR11002:SF76">
    <property type="entry name" value="CARBONIC ANHYDRASE"/>
    <property type="match status" value="1"/>
</dbReference>
<evidence type="ECO:0000256" key="2">
    <source>
        <dbReference type="ARBA" id="ARBA00012925"/>
    </source>
</evidence>
<protein>
    <recommendedName>
        <fullName evidence="2">carbonic anhydrase</fullName>
        <ecNumber evidence="2">4.2.1.1</ecNumber>
    </recommendedName>
</protein>
<keyword evidence="10" id="KW-1185">Reference proteome</keyword>
<dbReference type="STRING" id="1123014.SAMN02745746_00463"/>
<sequence length="259" mass="27501">MTRTVSLTARLLAGGLALLIGTAQATESPPIAPQAAPVSVHADEHGHSSELAQVKGAVDAIVNANLRYMRTHAPGYFERFADKQTPRATVVTCSDSRVQADAFSADAVNELFMVRDIGNQLATAEGSVEYGVRHLHTPLLLIVGHAVCGAVKAASGDYSGIEPAIAKELATINIPKGIDVTDGVLLNVNNQVDAALLKFAGEVESGKLAVIGAFYDFRNDLRQGYGKLVLTNINGETEPARIRDIVKNGRFFQLSEAQP</sequence>
<dbReference type="AlphaFoldDB" id="A0A1Y6B808"/>
<evidence type="ECO:0000256" key="1">
    <source>
        <dbReference type="ARBA" id="ARBA00006217"/>
    </source>
</evidence>
<dbReference type="InterPro" id="IPR036874">
    <property type="entry name" value="Carbonic_anhydrase_sf"/>
</dbReference>
<evidence type="ECO:0000256" key="3">
    <source>
        <dbReference type="ARBA" id="ARBA00022723"/>
    </source>
</evidence>
<evidence type="ECO:0000256" key="5">
    <source>
        <dbReference type="ARBA" id="ARBA00023239"/>
    </source>
</evidence>
<evidence type="ECO:0000313" key="10">
    <source>
        <dbReference type="Proteomes" id="UP000192920"/>
    </source>
</evidence>
<name>A0A1Y6B808_9NEIS</name>
<feature type="signal peptide" evidence="8">
    <location>
        <begin position="1"/>
        <end position="25"/>
    </location>
</feature>
<dbReference type="GO" id="GO:0004089">
    <property type="term" value="F:carbonate dehydratase activity"/>
    <property type="evidence" value="ECO:0007669"/>
    <property type="project" value="UniProtKB-EC"/>
</dbReference>
<organism evidence="9 10">
    <name type="scientific">Pseudogulbenkiania subflava DSM 22618</name>
    <dbReference type="NCBI Taxonomy" id="1123014"/>
    <lineage>
        <taxon>Bacteria</taxon>
        <taxon>Pseudomonadati</taxon>
        <taxon>Pseudomonadota</taxon>
        <taxon>Betaproteobacteria</taxon>
        <taxon>Neisseriales</taxon>
        <taxon>Chromobacteriaceae</taxon>
        <taxon>Pseudogulbenkiania</taxon>
    </lineage>
</organism>
<evidence type="ECO:0000256" key="6">
    <source>
        <dbReference type="ARBA" id="ARBA00048348"/>
    </source>
</evidence>
<gene>
    <name evidence="9" type="ORF">SAMN02745746_00463</name>
</gene>
<evidence type="ECO:0000256" key="4">
    <source>
        <dbReference type="ARBA" id="ARBA00022833"/>
    </source>
</evidence>
<feature type="binding site" evidence="7">
    <location>
        <position position="148"/>
    </location>
    <ligand>
        <name>Zn(2+)</name>
        <dbReference type="ChEBI" id="CHEBI:29105"/>
    </ligand>
</feature>
<feature type="binding site" evidence="7">
    <location>
        <position position="93"/>
    </location>
    <ligand>
        <name>Zn(2+)</name>
        <dbReference type="ChEBI" id="CHEBI:29105"/>
    </ligand>
</feature>
<evidence type="ECO:0000256" key="8">
    <source>
        <dbReference type="SAM" id="SignalP"/>
    </source>
</evidence>
<comment type="similarity">
    <text evidence="1">Belongs to the beta-class carbonic anhydrase family.</text>
</comment>
<accession>A0A1Y6B808</accession>
<evidence type="ECO:0000313" key="9">
    <source>
        <dbReference type="EMBL" id="SME97796.1"/>
    </source>
</evidence>
<keyword evidence="5" id="KW-0456">Lyase</keyword>
<evidence type="ECO:0000256" key="7">
    <source>
        <dbReference type="PIRSR" id="PIRSR601765-1"/>
    </source>
</evidence>
<dbReference type="Pfam" id="PF00484">
    <property type="entry name" value="Pro_CA"/>
    <property type="match status" value="1"/>
</dbReference>
<dbReference type="EC" id="4.2.1.1" evidence="2"/>
<comment type="catalytic activity">
    <reaction evidence="6">
        <text>hydrogencarbonate + H(+) = CO2 + H2O</text>
        <dbReference type="Rhea" id="RHEA:10748"/>
        <dbReference type="ChEBI" id="CHEBI:15377"/>
        <dbReference type="ChEBI" id="CHEBI:15378"/>
        <dbReference type="ChEBI" id="CHEBI:16526"/>
        <dbReference type="ChEBI" id="CHEBI:17544"/>
        <dbReference type="EC" id="4.2.1.1"/>
    </reaction>
</comment>
<dbReference type="InterPro" id="IPR001765">
    <property type="entry name" value="Carbonic_anhydrase"/>
</dbReference>
<keyword evidence="3 7" id="KW-0479">Metal-binding</keyword>
<dbReference type="InterPro" id="IPR015892">
    <property type="entry name" value="Carbonic_anhydrase_CS"/>
</dbReference>
<keyword evidence="4 7" id="KW-0862">Zinc</keyword>
<dbReference type="Gene3D" id="3.40.1050.10">
    <property type="entry name" value="Carbonic anhydrase"/>
    <property type="match status" value="1"/>
</dbReference>
<keyword evidence="8" id="KW-0732">Signal</keyword>
<feature type="binding site" evidence="7">
    <location>
        <position position="95"/>
    </location>
    <ligand>
        <name>Zn(2+)</name>
        <dbReference type="ChEBI" id="CHEBI:29105"/>
    </ligand>
</feature>
<dbReference type="SMART" id="SM00947">
    <property type="entry name" value="Pro_CA"/>
    <property type="match status" value="1"/>
</dbReference>
<dbReference type="Proteomes" id="UP000192920">
    <property type="component" value="Unassembled WGS sequence"/>
</dbReference>
<dbReference type="GO" id="GO:0008270">
    <property type="term" value="F:zinc ion binding"/>
    <property type="evidence" value="ECO:0007669"/>
    <property type="project" value="InterPro"/>
</dbReference>